<organism evidence="8 9">
    <name type="scientific">Pontibacter burrus</name>
    <dbReference type="NCBI Taxonomy" id="2704466"/>
    <lineage>
        <taxon>Bacteria</taxon>
        <taxon>Pseudomonadati</taxon>
        <taxon>Bacteroidota</taxon>
        <taxon>Cytophagia</taxon>
        <taxon>Cytophagales</taxon>
        <taxon>Hymenobacteraceae</taxon>
        <taxon>Pontibacter</taxon>
    </lineage>
</organism>
<keyword evidence="3" id="KW-1003">Cell membrane</keyword>
<protein>
    <submittedName>
        <fullName evidence="8">Biopolymer transporter ExbD</fullName>
    </submittedName>
</protein>
<dbReference type="GO" id="GO:0015031">
    <property type="term" value="P:protein transport"/>
    <property type="evidence" value="ECO:0007669"/>
    <property type="project" value="UniProtKB-KW"/>
</dbReference>
<evidence type="ECO:0000256" key="2">
    <source>
        <dbReference type="ARBA" id="ARBA00005811"/>
    </source>
</evidence>
<evidence type="ECO:0000256" key="7">
    <source>
        <dbReference type="RuleBase" id="RU003879"/>
    </source>
</evidence>
<evidence type="ECO:0000256" key="5">
    <source>
        <dbReference type="ARBA" id="ARBA00022989"/>
    </source>
</evidence>
<evidence type="ECO:0000256" key="1">
    <source>
        <dbReference type="ARBA" id="ARBA00004162"/>
    </source>
</evidence>
<keyword evidence="4 7" id="KW-0812">Transmembrane</keyword>
<evidence type="ECO:0000313" key="9">
    <source>
        <dbReference type="Proteomes" id="UP000474777"/>
    </source>
</evidence>
<comment type="caution">
    <text evidence="8">The sequence shown here is derived from an EMBL/GenBank/DDBJ whole genome shotgun (WGS) entry which is preliminary data.</text>
</comment>
<keyword evidence="5" id="KW-1133">Transmembrane helix</keyword>
<dbReference type="GO" id="GO:0022857">
    <property type="term" value="F:transmembrane transporter activity"/>
    <property type="evidence" value="ECO:0007669"/>
    <property type="project" value="InterPro"/>
</dbReference>
<gene>
    <name evidence="8" type="ORF">GXP69_12080</name>
</gene>
<dbReference type="PANTHER" id="PTHR30558">
    <property type="entry name" value="EXBD MEMBRANE COMPONENT OF PMF-DRIVEN MACROMOLECULE IMPORT SYSTEM"/>
    <property type="match status" value="1"/>
</dbReference>
<dbReference type="InterPro" id="IPR003400">
    <property type="entry name" value="ExbD"/>
</dbReference>
<accession>A0A6B3LYD2</accession>
<dbReference type="RefSeq" id="WP_163915334.1">
    <property type="nucleotide sequence ID" value="NZ_JAAGWD010000005.1"/>
</dbReference>
<dbReference type="Gene3D" id="3.30.420.270">
    <property type="match status" value="1"/>
</dbReference>
<evidence type="ECO:0000256" key="3">
    <source>
        <dbReference type="ARBA" id="ARBA00022475"/>
    </source>
</evidence>
<comment type="subcellular location">
    <subcellularLocation>
        <location evidence="1">Cell membrane</location>
        <topology evidence="1">Single-pass membrane protein</topology>
    </subcellularLocation>
    <subcellularLocation>
        <location evidence="7">Cell membrane</location>
        <topology evidence="7">Single-pass type II membrane protein</topology>
    </subcellularLocation>
</comment>
<reference evidence="8 9" key="1">
    <citation type="submission" date="2020-02" db="EMBL/GenBank/DDBJ databases">
        <authorList>
            <person name="Kim M.K."/>
        </authorList>
    </citation>
    <scope>NUCLEOTIDE SEQUENCE [LARGE SCALE GENOMIC DNA]</scope>
    <source>
        <strain evidence="8 9">BT327</strain>
    </source>
</reference>
<name>A0A6B3LYD2_9BACT</name>
<dbReference type="Pfam" id="PF02472">
    <property type="entry name" value="ExbD"/>
    <property type="match status" value="1"/>
</dbReference>
<proteinExistence type="inferred from homology"/>
<evidence type="ECO:0000256" key="6">
    <source>
        <dbReference type="ARBA" id="ARBA00023136"/>
    </source>
</evidence>
<dbReference type="AlphaFoldDB" id="A0A6B3LYD2"/>
<keyword evidence="6" id="KW-0472">Membrane</keyword>
<comment type="similarity">
    <text evidence="2 7">Belongs to the ExbD/TolR family.</text>
</comment>
<dbReference type="Proteomes" id="UP000474777">
    <property type="component" value="Unassembled WGS sequence"/>
</dbReference>
<dbReference type="GO" id="GO:0005886">
    <property type="term" value="C:plasma membrane"/>
    <property type="evidence" value="ECO:0007669"/>
    <property type="project" value="UniProtKB-SubCell"/>
</dbReference>
<keyword evidence="7" id="KW-0813">Transport</keyword>
<keyword evidence="7" id="KW-0653">Protein transport</keyword>
<evidence type="ECO:0000313" key="8">
    <source>
        <dbReference type="EMBL" id="NEM98434.1"/>
    </source>
</evidence>
<keyword evidence="9" id="KW-1185">Reference proteome</keyword>
<sequence>MNFRRTKNRGHAAVEAASLSDILFFLLLFFLIVATMASPNAIKVLLPKASSEESVPRNIINLTITEQLEYYIEQQPVPAASLKEALASISATTISPTVVLRVDKTIQVNELIKVVDVINSLKLPMVVATEKASN</sequence>
<evidence type="ECO:0000256" key="4">
    <source>
        <dbReference type="ARBA" id="ARBA00022692"/>
    </source>
</evidence>
<dbReference type="EMBL" id="JAAGWD010000005">
    <property type="protein sequence ID" value="NEM98434.1"/>
    <property type="molecule type" value="Genomic_DNA"/>
</dbReference>